<evidence type="ECO:0000313" key="1">
    <source>
        <dbReference type="EMBL" id="KKL47283.1"/>
    </source>
</evidence>
<organism evidence="1">
    <name type="scientific">marine sediment metagenome</name>
    <dbReference type="NCBI Taxonomy" id="412755"/>
    <lineage>
        <taxon>unclassified sequences</taxon>
        <taxon>metagenomes</taxon>
        <taxon>ecological metagenomes</taxon>
    </lineage>
</organism>
<dbReference type="AlphaFoldDB" id="A0A0F9CD52"/>
<protein>
    <submittedName>
        <fullName evidence="1">Uncharacterized protein</fullName>
    </submittedName>
</protein>
<accession>A0A0F9CD52</accession>
<proteinExistence type="predicted"/>
<reference evidence="1" key="1">
    <citation type="journal article" date="2015" name="Nature">
        <title>Complex archaea that bridge the gap between prokaryotes and eukaryotes.</title>
        <authorList>
            <person name="Spang A."/>
            <person name="Saw J.H."/>
            <person name="Jorgensen S.L."/>
            <person name="Zaremba-Niedzwiedzka K."/>
            <person name="Martijn J."/>
            <person name="Lind A.E."/>
            <person name="van Eijk R."/>
            <person name="Schleper C."/>
            <person name="Guy L."/>
            <person name="Ettema T.J."/>
        </authorList>
    </citation>
    <scope>NUCLEOTIDE SEQUENCE</scope>
</reference>
<gene>
    <name evidence="1" type="ORF">LCGC14_2337070</name>
</gene>
<dbReference type="EMBL" id="LAZR01033722">
    <property type="protein sequence ID" value="KKL47283.1"/>
    <property type="molecule type" value="Genomic_DNA"/>
</dbReference>
<name>A0A0F9CD52_9ZZZZ</name>
<sequence length="37" mass="4375">YNIEKYNSLVEQRRAFESSSGNVSWTPRDDFFPAYLS</sequence>
<feature type="non-terminal residue" evidence="1">
    <location>
        <position position="1"/>
    </location>
</feature>
<comment type="caution">
    <text evidence="1">The sequence shown here is derived from an EMBL/GenBank/DDBJ whole genome shotgun (WGS) entry which is preliminary data.</text>
</comment>